<evidence type="ECO:0000256" key="6">
    <source>
        <dbReference type="ARBA" id="ARBA00047886"/>
    </source>
</evidence>
<evidence type="ECO:0000259" key="9">
    <source>
        <dbReference type="PROSITE" id="PS50003"/>
    </source>
</evidence>
<proteinExistence type="inferred from homology"/>
<evidence type="ECO:0000256" key="1">
    <source>
        <dbReference type="ARBA" id="ARBA00006962"/>
    </source>
</evidence>
<sequence>FETQEGEDLKGTNDSLIDSFLEFKLFLYIKKKLDLRHSTDGLFTNSNHTWDIPKTYNDTTTKVVEQVVCEKPDQICQLLAEATGEEPIITAAPVETVSNHSDQSVEERLRNLFHLPNHEILKGEWPCYIVQSAIVPGFMYLISNYICFYASLPKGQIAFSKSGYLLLKKSGKMKTNYERYYFDIKQDVLAWFENSTDTYSPLGKIDLKYALAVRQSTKRKYGLRIVTMNKTWHLQADTHAAVIEWTNALQKAIFRAKNNGSSLKITLPFENILDIEQTEAFEFQRFLKIRAVGIDDSFVMDEYYFAYFSDIEHTFYCLKSAWELHSNNQHQHQSTVSQHLSYMEDSENNSPSLSISDLYDADSQPITIGSSLSQPSQPKRSNSVVANALAVPGVLKDFLYPSTSTSKSTIRSDASIKEESSSSGDEEQSLGWLHEKRRSGMKLMYGLLGSNTMAGSPSTAFEIEDDEDDDDDDDEDHTFNPAHTGFQADEAEVLDDRTMTNFKKYFVLAESEKLLTVYRCSLMKTLPCYGKLYISTNYMSFNSKGFATKAKMIIPFTDVIRIQKLRSRGYIFHSLSILTQTKKEVFLEFSSITRRNSCFAKLFLQHKRALESQLEPDQIEQNIKDWEMKLMEDEIKDNIERVVPKNSNLPILSRIPTETIVYKKPEKSLHFTCITIGTRGDVQPYIALCKGLMKEGHRCRIATHDEFQGWIEEHGIEFRTVGGDPGELMRICVENNFFSVNFVVEGLRLFKDWIDDLLTFSWKAVQGTDIIIESPSAMIGVHMAEALRVPYFRSFPMPMTRTRSFPHPFATPNNPKGRIYNDMTYVLFDHAIWRAIAARTNSFRQSVLGLPATSYEKLEVWKIPYLYSFSPSIVPSPLDWLDWIHCTGYWFLDNPQTGWTPDPELKTFIEAHDIRPIVYIGFGSIIVSDPQEIIKVIIESVLLSNVRAVVSQGWSSRLSEGTGNEGENMLKKHPGTILSVQSVPHDWLFPKIRAVVHHGGAGTTAAGLRAGRPTIIKPFFADQFFWGERIEEMGLGRCIKSLTVEQLSAALRVVSTDENMLKMANRVGQKIKAETGVETAIQCIYRDMELAKARTMSSIKKTSATDDDIMSASFGDDDQDWTLIDDAASGSISPGSWKPKDN</sequence>
<dbReference type="InterPro" id="IPR050426">
    <property type="entry name" value="Glycosyltransferase_28"/>
</dbReference>
<comment type="catalytic activity">
    <reaction evidence="7">
        <text>a sterol + UDP-alpha-D-glucose = a sterol 3-beta-D-glucoside + UDP + H(+)</text>
        <dbReference type="Rhea" id="RHEA:22724"/>
        <dbReference type="ChEBI" id="CHEBI:15378"/>
        <dbReference type="ChEBI" id="CHEBI:15889"/>
        <dbReference type="ChEBI" id="CHEBI:37424"/>
        <dbReference type="ChEBI" id="CHEBI:58223"/>
        <dbReference type="ChEBI" id="CHEBI:58885"/>
        <dbReference type="EC" id="2.4.1.173"/>
    </reaction>
    <physiologicalReaction direction="left-to-right" evidence="7">
        <dbReference type="Rhea" id="RHEA:22725"/>
    </physiologicalReaction>
</comment>
<dbReference type="CDD" id="cd03784">
    <property type="entry name" value="GT1_Gtf-like"/>
    <property type="match status" value="1"/>
</dbReference>
<reference evidence="10" key="1">
    <citation type="submission" date="2020-12" db="EMBL/GenBank/DDBJ databases">
        <title>Metabolic potential, ecology and presence of endohyphal bacteria is reflected in genomic diversity of Mucoromycotina.</title>
        <authorList>
            <person name="Muszewska A."/>
            <person name="Okrasinska A."/>
            <person name="Steczkiewicz K."/>
            <person name="Drgas O."/>
            <person name="Orlowska M."/>
            <person name="Perlinska-Lenart U."/>
            <person name="Aleksandrzak-Piekarczyk T."/>
            <person name="Szatraj K."/>
            <person name="Zielenkiewicz U."/>
            <person name="Pilsyk S."/>
            <person name="Malc E."/>
            <person name="Mieczkowski P."/>
            <person name="Kruszewska J.S."/>
            <person name="Biernat P."/>
            <person name="Pawlowska J."/>
        </authorList>
    </citation>
    <scope>NUCLEOTIDE SEQUENCE</scope>
    <source>
        <strain evidence="10">WA0000017839</strain>
    </source>
</reference>
<dbReference type="GO" id="GO:0016125">
    <property type="term" value="P:sterol metabolic process"/>
    <property type="evidence" value="ECO:0007669"/>
    <property type="project" value="TreeGrafter"/>
</dbReference>
<feature type="non-terminal residue" evidence="10">
    <location>
        <position position="1"/>
    </location>
</feature>
<gene>
    <name evidence="10" type="ORF">INT47_001879</name>
</gene>
<dbReference type="Pfam" id="PF06722">
    <property type="entry name" value="EryCIII-like_C"/>
    <property type="match status" value="1"/>
</dbReference>
<dbReference type="InterPro" id="IPR001849">
    <property type="entry name" value="PH_domain"/>
</dbReference>
<comment type="caution">
    <text evidence="10">The sequence shown here is derived from an EMBL/GenBank/DDBJ whole genome shotgun (WGS) entry which is preliminary data.</text>
</comment>
<dbReference type="SUPFAM" id="SSF50729">
    <property type="entry name" value="PH domain-like"/>
    <property type="match status" value="1"/>
</dbReference>
<protein>
    <recommendedName>
        <fullName evidence="2">sterol 3beta-glucosyltransferase</fullName>
        <ecNumber evidence="2">2.4.1.173</ecNumber>
    </recommendedName>
    <alternativeName>
        <fullName evidence="5">Autophagy-related protein 26</fullName>
    </alternativeName>
</protein>
<dbReference type="EC" id="2.4.1.173" evidence="2"/>
<dbReference type="OrthoDB" id="10261837at2759"/>
<dbReference type="InterPro" id="IPR010610">
    <property type="entry name" value="EryCIII-like_C"/>
</dbReference>
<evidence type="ECO:0000256" key="4">
    <source>
        <dbReference type="ARBA" id="ARBA00022679"/>
    </source>
</evidence>
<dbReference type="Pfam" id="PF02893">
    <property type="entry name" value="GRAM"/>
    <property type="match status" value="1"/>
</dbReference>
<keyword evidence="11" id="KW-1185">Reference proteome</keyword>
<dbReference type="GO" id="GO:0005975">
    <property type="term" value="P:carbohydrate metabolic process"/>
    <property type="evidence" value="ECO:0007669"/>
    <property type="project" value="InterPro"/>
</dbReference>
<dbReference type="Gene3D" id="2.30.29.30">
    <property type="entry name" value="Pleckstrin-homology domain (PH domain)/Phosphotyrosine-binding domain (PTB)"/>
    <property type="match status" value="2"/>
</dbReference>
<comment type="catalytic activity">
    <reaction evidence="6">
        <text>ergosterol + UDP-alpha-D-glucose = ergosteryl 3-beta-D-glucoside + UDP + H(+)</text>
        <dbReference type="Rhea" id="RHEA:61836"/>
        <dbReference type="ChEBI" id="CHEBI:15378"/>
        <dbReference type="ChEBI" id="CHEBI:16933"/>
        <dbReference type="ChEBI" id="CHEBI:52973"/>
        <dbReference type="ChEBI" id="CHEBI:58223"/>
        <dbReference type="ChEBI" id="CHEBI:58885"/>
    </reaction>
    <physiologicalReaction direction="left-to-right" evidence="6">
        <dbReference type="Rhea" id="RHEA:61837"/>
    </physiologicalReaction>
</comment>
<feature type="region of interest" description="Disordered" evidence="8">
    <location>
        <begin position="403"/>
        <end position="433"/>
    </location>
</feature>
<dbReference type="PROSITE" id="PS50003">
    <property type="entry name" value="PH_DOMAIN"/>
    <property type="match status" value="1"/>
</dbReference>
<evidence type="ECO:0000256" key="2">
    <source>
        <dbReference type="ARBA" id="ARBA00012650"/>
    </source>
</evidence>
<accession>A0A8H7RHH5</accession>
<keyword evidence="4" id="KW-0808">Transferase</keyword>
<dbReference type="SMART" id="SM00233">
    <property type="entry name" value="PH"/>
    <property type="match status" value="1"/>
</dbReference>
<dbReference type="InterPro" id="IPR004182">
    <property type="entry name" value="GRAM"/>
</dbReference>
<feature type="domain" description="PH" evidence="9">
    <location>
        <begin position="158"/>
        <end position="254"/>
    </location>
</feature>
<dbReference type="PANTHER" id="PTHR48050:SF25">
    <property type="entry name" value="STEROL 3-BETA-GLUCOSYLTRANSFERASE"/>
    <property type="match status" value="1"/>
</dbReference>
<dbReference type="InterPro" id="IPR011993">
    <property type="entry name" value="PH-like_dom_sf"/>
</dbReference>
<evidence type="ECO:0000313" key="11">
    <source>
        <dbReference type="Proteomes" id="UP000603453"/>
    </source>
</evidence>
<dbReference type="SMART" id="SM00568">
    <property type="entry name" value="GRAM"/>
    <property type="match status" value="2"/>
</dbReference>
<comment type="similarity">
    <text evidence="1">Belongs to the glycosyltransferase 28 family.</text>
</comment>
<organism evidence="10 11">
    <name type="scientific">Mucor saturninus</name>
    <dbReference type="NCBI Taxonomy" id="64648"/>
    <lineage>
        <taxon>Eukaryota</taxon>
        <taxon>Fungi</taxon>
        <taxon>Fungi incertae sedis</taxon>
        <taxon>Mucoromycota</taxon>
        <taxon>Mucoromycotina</taxon>
        <taxon>Mucoromycetes</taxon>
        <taxon>Mucorales</taxon>
        <taxon>Mucorineae</taxon>
        <taxon>Mucoraceae</taxon>
        <taxon>Mucor</taxon>
    </lineage>
</organism>
<dbReference type="Proteomes" id="UP000603453">
    <property type="component" value="Unassembled WGS sequence"/>
</dbReference>
<evidence type="ECO:0000256" key="5">
    <source>
        <dbReference type="ARBA" id="ARBA00029843"/>
    </source>
</evidence>
<evidence type="ECO:0000256" key="8">
    <source>
        <dbReference type="SAM" id="MobiDB-lite"/>
    </source>
</evidence>
<evidence type="ECO:0000313" key="10">
    <source>
        <dbReference type="EMBL" id="KAG2209731.1"/>
    </source>
</evidence>
<feature type="region of interest" description="Disordered" evidence="8">
    <location>
        <begin position="335"/>
        <end position="356"/>
    </location>
</feature>
<dbReference type="AlphaFoldDB" id="A0A8H7RHH5"/>
<dbReference type="Gene3D" id="3.40.50.2000">
    <property type="entry name" value="Glycogen Phosphorylase B"/>
    <property type="match status" value="2"/>
</dbReference>
<keyword evidence="3" id="KW-0328">Glycosyltransferase</keyword>
<dbReference type="EMBL" id="JAEPRD010000014">
    <property type="protein sequence ID" value="KAG2209731.1"/>
    <property type="molecule type" value="Genomic_DNA"/>
</dbReference>
<dbReference type="InterPro" id="IPR002213">
    <property type="entry name" value="UDP_glucos_trans"/>
</dbReference>
<dbReference type="Pfam" id="PF00169">
    <property type="entry name" value="PH"/>
    <property type="match status" value="1"/>
</dbReference>
<dbReference type="FunFam" id="3.40.50.2000:FF:000009">
    <property type="entry name" value="Sterol 3-beta-glucosyltransferase UGT80A2"/>
    <property type="match status" value="1"/>
</dbReference>
<evidence type="ECO:0000256" key="3">
    <source>
        <dbReference type="ARBA" id="ARBA00022676"/>
    </source>
</evidence>
<dbReference type="SUPFAM" id="SSF53756">
    <property type="entry name" value="UDP-Glycosyltransferase/glycogen phosphorylase"/>
    <property type="match status" value="1"/>
</dbReference>
<evidence type="ECO:0000256" key="7">
    <source>
        <dbReference type="ARBA" id="ARBA00049453"/>
    </source>
</evidence>
<dbReference type="FunFam" id="3.40.50.2000:FF:000029">
    <property type="entry name" value="Sterol 3-beta-glucosyltransferase"/>
    <property type="match status" value="1"/>
</dbReference>
<dbReference type="PANTHER" id="PTHR48050">
    <property type="entry name" value="STEROL 3-BETA-GLUCOSYLTRANSFERASE"/>
    <property type="match status" value="1"/>
</dbReference>
<name>A0A8H7RHH5_9FUNG</name>
<dbReference type="InterPro" id="IPR004276">
    <property type="entry name" value="GlycoTrans_28_N"/>
</dbReference>
<feature type="compositionally biased region" description="Acidic residues" evidence="8">
    <location>
        <begin position="462"/>
        <end position="476"/>
    </location>
</feature>
<dbReference type="GO" id="GO:0016906">
    <property type="term" value="F:sterol 3-beta-glucosyltransferase activity"/>
    <property type="evidence" value="ECO:0007669"/>
    <property type="project" value="UniProtKB-EC"/>
</dbReference>
<dbReference type="Pfam" id="PF03033">
    <property type="entry name" value="Glyco_transf_28"/>
    <property type="match status" value="1"/>
</dbReference>
<feature type="region of interest" description="Disordered" evidence="8">
    <location>
        <begin position="455"/>
        <end position="482"/>
    </location>
</feature>